<keyword evidence="2" id="KW-1185">Reference proteome</keyword>
<accession>A0ACB7YQ46</accession>
<name>A0ACB7YQ46_9ERIC</name>
<evidence type="ECO:0000313" key="2">
    <source>
        <dbReference type="Proteomes" id="UP000828048"/>
    </source>
</evidence>
<proteinExistence type="predicted"/>
<dbReference type="EMBL" id="CM037161">
    <property type="protein sequence ID" value="KAH7855618.1"/>
    <property type="molecule type" value="Genomic_DNA"/>
</dbReference>
<gene>
    <name evidence="1" type="ORF">Vadar_026793</name>
</gene>
<protein>
    <submittedName>
        <fullName evidence="1">Uncharacterized protein</fullName>
    </submittedName>
</protein>
<reference evidence="1 2" key="1">
    <citation type="journal article" date="2021" name="Hortic Res">
        <title>High-quality reference genome and annotation aids understanding of berry development for evergreen blueberry (Vaccinium darrowii).</title>
        <authorList>
            <person name="Yu J."/>
            <person name="Hulse-Kemp A.M."/>
            <person name="Babiker E."/>
            <person name="Staton M."/>
        </authorList>
    </citation>
    <scope>NUCLEOTIDE SEQUENCE [LARGE SCALE GENOMIC DNA]</scope>
    <source>
        <strain evidence="2">cv. NJ 8807/NJ 8810</strain>
        <tissue evidence="1">Young leaf</tissue>
    </source>
</reference>
<comment type="caution">
    <text evidence="1">The sequence shown here is derived from an EMBL/GenBank/DDBJ whole genome shotgun (WGS) entry which is preliminary data.</text>
</comment>
<evidence type="ECO:0000313" key="1">
    <source>
        <dbReference type="EMBL" id="KAH7855618.1"/>
    </source>
</evidence>
<organism evidence="1 2">
    <name type="scientific">Vaccinium darrowii</name>
    <dbReference type="NCBI Taxonomy" id="229202"/>
    <lineage>
        <taxon>Eukaryota</taxon>
        <taxon>Viridiplantae</taxon>
        <taxon>Streptophyta</taxon>
        <taxon>Embryophyta</taxon>
        <taxon>Tracheophyta</taxon>
        <taxon>Spermatophyta</taxon>
        <taxon>Magnoliopsida</taxon>
        <taxon>eudicotyledons</taxon>
        <taxon>Gunneridae</taxon>
        <taxon>Pentapetalae</taxon>
        <taxon>asterids</taxon>
        <taxon>Ericales</taxon>
        <taxon>Ericaceae</taxon>
        <taxon>Vaccinioideae</taxon>
        <taxon>Vaccinieae</taxon>
        <taxon>Vaccinium</taxon>
    </lineage>
</organism>
<sequence length="343" mass="39290">MANRGNPKWKGKGKEESSSGLHLRTRIPGPAGVLQEAMERRTTGEGVETMNTQEFLHRALTVESEDTDFVDNSAWLTAVRQGYLEDPKYTDLATVNKMSNLKRVPLVVALVKSCVRNQLGEPLLELKDPTGSVWASIHWKAYDEELFPGILKASSVLFAAKTQYDTGLYWNGAVNWFNKSEIQQHSVYYNVDEGRLGTFPLPPMLEGNNLYGRELTHYGESRGHLHLVEIYDRTHWVHVYEIERDYSGWFLKFSVDFDTLGVPRDTRFSPFSILSVVRTEKDDESFLVLNVPGKIMRYYFGDGTLKKICDMAVFTRLHSGIRPRSVMYCEFRSFQYIESLFGV</sequence>
<dbReference type="Proteomes" id="UP000828048">
    <property type="component" value="Chromosome 11"/>
</dbReference>